<dbReference type="InterPro" id="IPR014710">
    <property type="entry name" value="RmlC-like_jellyroll"/>
</dbReference>
<dbReference type="OrthoDB" id="5584941at2"/>
<dbReference type="PANTHER" id="PTHR46797">
    <property type="entry name" value="HTH-TYPE TRANSCRIPTIONAL REGULATOR"/>
    <property type="match status" value="1"/>
</dbReference>
<dbReference type="SMART" id="SM00530">
    <property type="entry name" value="HTH_XRE"/>
    <property type="match status" value="1"/>
</dbReference>
<dbReference type="AlphaFoldDB" id="A0A4R7JAI9"/>
<dbReference type="InterPro" id="IPR001387">
    <property type="entry name" value="Cro/C1-type_HTH"/>
</dbReference>
<dbReference type="PANTHER" id="PTHR46797:SF1">
    <property type="entry name" value="METHYLPHOSPHONATE SYNTHASE"/>
    <property type="match status" value="1"/>
</dbReference>
<dbReference type="SUPFAM" id="SSF47413">
    <property type="entry name" value="lambda repressor-like DNA-binding domains"/>
    <property type="match status" value="1"/>
</dbReference>
<dbReference type="Gene3D" id="2.60.120.10">
    <property type="entry name" value="Jelly Rolls"/>
    <property type="match status" value="1"/>
</dbReference>
<dbReference type="GO" id="GO:0003677">
    <property type="term" value="F:DNA binding"/>
    <property type="evidence" value="ECO:0007669"/>
    <property type="project" value="UniProtKB-KW"/>
</dbReference>
<dbReference type="RefSeq" id="WP_133754065.1">
    <property type="nucleotide sequence ID" value="NZ_CP171129.1"/>
</dbReference>
<dbReference type="InterPro" id="IPR013096">
    <property type="entry name" value="Cupin_2"/>
</dbReference>
<dbReference type="Pfam" id="PF01381">
    <property type="entry name" value="HTH_3"/>
    <property type="match status" value="1"/>
</dbReference>
<evidence type="ECO:0000313" key="4">
    <source>
        <dbReference type="Proteomes" id="UP000295371"/>
    </source>
</evidence>
<dbReference type="CDD" id="cd02209">
    <property type="entry name" value="cupin_XRE_C"/>
    <property type="match status" value="1"/>
</dbReference>
<dbReference type="InterPro" id="IPR010982">
    <property type="entry name" value="Lambda_DNA-bd_dom_sf"/>
</dbReference>
<evidence type="ECO:0000259" key="2">
    <source>
        <dbReference type="PROSITE" id="PS50943"/>
    </source>
</evidence>
<accession>A0A4R7JAI9</accession>
<dbReference type="EMBL" id="SOAW01000001">
    <property type="protein sequence ID" value="TDT33573.1"/>
    <property type="molecule type" value="Genomic_DNA"/>
</dbReference>
<dbReference type="Proteomes" id="UP000295371">
    <property type="component" value="Unassembled WGS sequence"/>
</dbReference>
<reference evidence="3 4" key="1">
    <citation type="submission" date="2019-03" db="EMBL/GenBank/DDBJ databases">
        <title>Genomic Encyclopedia of Archaeal and Bacterial Type Strains, Phase II (KMG-II): from individual species to whole genera.</title>
        <authorList>
            <person name="Goeker M."/>
        </authorList>
    </citation>
    <scope>NUCLEOTIDE SEQUENCE [LARGE SCALE GENOMIC DNA]</scope>
    <source>
        <strain evidence="3 4">DSM 24323</strain>
    </source>
</reference>
<protein>
    <submittedName>
        <fullName evidence="3">Transcriptional regulator with XRE-family HTH domain</fullName>
    </submittedName>
</protein>
<sequence length="196" mass="21082">MTSPDELDHGVGARLRELRTLRGLSTRTLADLSGVSQPTLSNIENGRTLPSIRYLYALAEALGTGPGALLPPNDNSTQPGGHQLTGEDEEIDNPVHMELLFAASDSPLEAYLIQQAAGYRDPRQFGHPGEDLIHILDGAVTLVFGSKRMWLRHGDTVRLNGAVPHSFTTGPDAGVRALIVTCRLPSIDNSDKSLLV</sequence>
<feature type="domain" description="HTH cro/C1-type" evidence="2">
    <location>
        <begin position="15"/>
        <end position="69"/>
    </location>
</feature>
<dbReference type="InterPro" id="IPR011051">
    <property type="entry name" value="RmlC_Cupin_sf"/>
</dbReference>
<dbReference type="InterPro" id="IPR050807">
    <property type="entry name" value="TransReg_Diox_bact_type"/>
</dbReference>
<dbReference type="Gene3D" id="1.10.260.40">
    <property type="entry name" value="lambda repressor-like DNA-binding domains"/>
    <property type="match status" value="1"/>
</dbReference>
<gene>
    <name evidence="3" type="ORF">CLV29_1195</name>
</gene>
<dbReference type="PROSITE" id="PS50943">
    <property type="entry name" value="HTH_CROC1"/>
    <property type="match status" value="1"/>
</dbReference>
<keyword evidence="1" id="KW-0238">DNA-binding</keyword>
<dbReference type="Pfam" id="PF07883">
    <property type="entry name" value="Cupin_2"/>
    <property type="match status" value="1"/>
</dbReference>
<evidence type="ECO:0000256" key="1">
    <source>
        <dbReference type="ARBA" id="ARBA00023125"/>
    </source>
</evidence>
<dbReference type="SUPFAM" id="SSF51182">
    <property type="entry name" value="RmlC-like cupins"/>
    <property type="match status" value="1"/>
</dbReference>
<organism evidence="3 4">
    <name type="scientific">Naumannella halotolerans</name>
    <dbReference type="NCBI Taxonomy" id="993414"/>
    <lineage>
        <taxon>Bacteria</taxon>
        <taxon>Bacillati</taxon>
        <taxon>Actinomycetota</taxon>
        <taxon>Actinomycetes</taxon>
        <taxon>Propionibacteriales</taxon>
        <taxon>Propionibacteriaceae</taxon>
        <taxon>Naumannella</taxon>
    </lineage>
</organism>
<name>A0A4R7JAI9_9ACTN</name>
<dbReference type="CDD" id="cd00093">
    <property type="entry name" value="HTH_XRE"/>
    <property type="match status" value="1"/>
</dbReference>
<comment type="caution">
    <text evidence="3">The sequence shown here is derived from an EMBL/GenBank/DDBJ whole genome shotgun (WGS) entry which is preliminary data.</text>
</comment>
<evidence type="ECO:0000313" key="3">
    <source>
        <dbReference type="EMBL" id="TDT33573.1"/>
    </source>
</evidence>
<dbReference type="GO" id="GO:0005829">
    <property type="term" value="C:cytosol"/>
    <property type="evidence" value="ECO:0007669"/>
    <property type="project" value="TreeGrafter"/>
</dbReference>
<proteinExistence type="predicted"/>
<dbReference type="GO" id="GO:0003700">
    <property type="term" value="F:DNA-binding transcription factor activity"/>
    <property type="evidence" value="ECO:0007669"/>
    <property type="project" value="TreeGrafter"/>
</dbReference>
<keyword evidence="4" id="KW-1185">Reference proteome</keyword>